<evidence type="ECO:0000313" key="8">
    <source>
        <dbReference type="Proteomes" id="UP000184096"/>
    </source>
</evidence>
<dbReference type="CDD" id="cd08474">
    <property type="entry name" value="PBP2_CrgA_like_5"/>
    <property type="match status" value="1"/>
</dbReference>
<dbReference type="InterPro" id="IPR000847">
    <property type="entry name" value="LysR_HTH_N"/>
</dbReference>
<comment type="similarity">
    <text evidence="2">Belongs to the LysR transcriptional regulatory family.</text>
</comment>
<protein>
    <submittedName>
        <fullName evidence="7">Transcriptional regulator, LysR family</fullName>
    </submittedName>
</protein>
<dbReference type="Pfam" id="PF00126">
    <property type="entry name" value="HTH_1"/>
    <property type="match status" value="1"/>
</dbReference>
<dbReference type="SUPFAM" id="SSF53850">
    <property type="entry name" value="Periplasmic binding protein-like II"/>
    <property type="match status" value="1"/>
</dbReference>
<dbReference type="AlphaFoldDB" id="A0A1M7TX92"/>
<evidence type="ECO:0000313" key="7">
    <source>
        <dbReference type="EMBL" id="SHN75223.1"/>
    </source>
</evidence>
<proteinExistence type="inferred from homology"/>
<accession>A0A1M7TX92</accession>
<gene>
    <name evidence="7" type="ORF">SAMN05444170_2905</name>
</gene>
<dbReference type="InterPro" id="IPR005119">
    <property type="entry name" value="LysR_subst-bd"/>
</dbReference>
<evidence type="ECO:0000256" key="2">
    <source>
        <dbReference type="ARBA" id="ARBA00009437"/>
    </source>
</evidence>
<dbReference type="InterPro" id="IPR036388">
    <property type="entry name" value="WH-like_DNA-bd_sf"/>
</dbReference>
<dbReference type="InterPro" id="IPR058163">
    <property type="entry name" value="LysR-type_TF_proteobact-type"/>
</dbReference>
<evidence type="ECO:0000256" key="1">
    <source>
        <dbReference type="ARBA" id="ARBA00003502"/>
    </source>
</evidence>
<dbReference type="PROSITE" id="PS50931">
    <property type="entry name" value="HTH_LYSR"/>
    <property type="match status" value="1"/>
</dbReference>
<comment type="function">
    <text evidence="1">NodD regulates the expression of the nodABCFE genes which encode other nodulation proteins. NodD is also a negative regulator of its own expression. Binds flavonoids as inducers.</text>
</comment>
<dbReference type="Gene3D" id="3.40.190.290">
    <property type="match status" value="1"/>
</dbReference>
<dbReference type="RefSeq" id="WP_072818562.1">
    <property type="nucleotide sequence ID" value="NZ_LT670849.1"/>
</dbReference>
<dbReference type="Pfam" id="PF03466">
    <property type="entry name" value="LysR_substrate"/>
    <property type="match status" value="1"/>
</dbReference>
<dbReference type="PANTHER" id="PTHR30537:SF1">
    <property type="entry name" value="HTH-TYPE TRANSCRIPTIONAL REGULATOR PGRR"/>
    <property type="match status" value="1"/>
</dbReference>
<evidence type="ECO:0000256" key="3">
    <source>
        <dbReference type="ARBA" id="ARBA00023015"/>
    </source>
</evidence>
<feature type="domain" description="HTH lysR-type" evidence="6">
    <location>
        <begin position="4"/>
        <end position="61"/>
    </location>
</feature>
<dbReference type="Gene3D" id="1.10.10.10">
    <property type="entry name" value="Winged helix-like DNA-binding domain superfamily/Winged helix DNA-binding domain"/>
    <property type="match status" value="1"/>
</dbReference>
<reference evidence="8" key="1">
    <citation type="submission" date="2016-11" db="EMBL/GenBank/DDBJ databases">
        <authorList>
            <person name="Varghese N."/>
            <person name="Submissions S."/>
        </authorList>
    </citation>
    <scope>NUCLEOTIDE SEQUENCE [LARGE SCALE GENOMIC DNA]</scope>
    <source>
        <strain evidence="8">GAS401</strain>
    </source>
</reference>
<keyword evidence="3" id="KW-0805">Transcription regulation</keyword>
<dbReference type="Proteomes" id="UP000184096">
    <property type="component" value="Chromosome I"/>
</dbReference>
<sequence length="313" mass="34616">MSDLDLRDLDAFVAIARTRNFRRAALHQDVSVSSLSQRLRGLEERLGVRLFNRTTRSVALTEAGELLLSRIGPAMHAVNGAFDEVRGLRGVPSGRLRINAPPPAIDLVLAPMVAPFLAAFPKVDLEVIGQSSFVDIVAEGYDAGVRYGEHLAQDMIAVALGSPQRYAVVASPDYIARHGRPKHPKDVLEHPCIRVRFGRGTMLDWEFEKAGRAVNVSPPAKLIVNYPGAAYRAARDGFGFWLTFEGYVREDIKAGSLVSVLDDWCAPFPGPFLYYPSRRQIPPALAAFIAFVGEWRKRERKTSAVVPDKRRSP</sequence>
<keyword evidence="8" id="KW-1185">Reference proteome</keyword>
<evidence type="ECO:0000256" key="5">
    <source>
        <dbReference type="ARBA" id="ARBA00023163"/>
    </source>
</evidence>
<keyword evidence="4" id="KW-0238">DNA-binding</keyword>
<organism evidence="7 8">
    <name type="scientific">Bradyrhizobium erythrophlei</name>
    <dbReference type="NCBI Taxonomy" id="1437360"/>
    <lineage>
        <taxon>Bacteria</taxon>
        <taxon>Pseudomonadati</taxon>
        <taxon>Pseudomonadota</taxon>
        <taxon>Alphaproteobacteria</taxon>
        <taxon>Hyphomicrobiales</taxon>
        <taxon>Nitrobacteraceae</taxon>
        <taxon>Bradyrhizobium</taxon>
    </lineage>
</organism>
<dbReference type="GO" id="GO:0003700">
    <property type="term" value="F:DNA-binding transcription factor activity"/>
    <property type="evidence" value="ECO:0007669"/>
    <property type="project" value="InterPro"/>
</dbReference>
<dbReference type="FunFam" id="1.10.10.10:FF:000001">
    <property type="entry name" value="LysR family transcriptional regulator"/>
    <property type="match status" value="1"/>
</dbReference>
<dbReference type="SUPFAM" id="SSF46785">
    <property type="entry name" value="Winged helix' DNA-binding domain"/>
    <property type="match status" value="1"/>
</dbReference>
<dbReference type="GO" id="GO:0006351">
    <property type="term" value="P:DNA-templated transcription"/>
    <property type="evidence" value="ECO:0007669"/>
    <property type="project" value="TreeGrafter"/>
</dbReference>
<keyword evidence="5" id="KW-0804">Transcription</keyword>
<dbReference type="EMBL" id="LT670849">
    <property type="protein sequence ID" value="SHN75223.1"/>
    <property type="molecule type" value="Genomic_DNA"/>
</dbReference>
<dbReference type="GO" id="GO:0043565">
    <property type="term" value="F:sequence-specific DNA binding"/>
    <property type="evidence" value="ECO:0007669"/>
    <property type="project" value="TreeGrafter"/>
</dbReference>
<evidence type="ECO:0000256" key="4">
    <source>
        <dbReference type="ARBA" id="ARBA00023125"/>
    </source>
</evidence>
<dbReference type="OrthoDB" id="9813056at2"/>
<evidence type="ECO:0000259" key="6">
    <source>
        <dbReference type="PROSITE" id="PS50931"/>
    </source>
</evidence>
<dbReference type="PANTHER" id="PTHR30537">
    <property type="entry name" value="HTH-TYPE TRANSCRIPTIONAL REGULATOR"/>
    <property type="match status" value="1"/>
</dbReference>
<dbReference type="InterPro" id="IPR036390">
    <property type="entry name" value="WH_DNA-bd_sf"/>
</dbReference>
<name>A0A1M7TX92_9BRAD</name>